<dbReference type="SUPFAM" id="SSF81606">
    <property type="entry name" value="PP2C-like"/>
    <property type="match status" value="1"/>
</dbReference>
<reference evidence="2 3" key="1">
    <citation type="submission" date="2019-03" db="EMBL/GenBank/DDBJ databases">
        <title>Complete genome sequence of Paenisporosarcina antarctica CGMCC 1.6503T.</title>
        <authorList>
            <person name="Rong J.-C."/>
            <person name="Chi N.-Y."/>
            <person name="Zhang Q.-F."/>
        </authorList>
    </citation>
    <scope>NUCLEOTIDE SEQUENCE [LARGE SCALE GENOMIC DNA]</scope>
    <source>
        <strain evidence="2 3">CGMCC 1.6503</strain>
    </source>
</reference>
<dbReference type="InterPro" id="IPR036457">
    <property type="entry name" value="PPM-type-like_dom_sf"/>
</dbReference>
<keyword evidence="3" id="KW-1185">Reference proteome</keyword>
<organism evidence="2 3">
    <name type="scientific">Paenisporosarcina antarctica</name>
    <dbReference type="NCBI Taxonomy" id="417367"/>
    <lineage>
        <taxon>Bacteria</taxon>
        <taxon>Bacillati</taxon>
        <taxon>Bacillota</taxon>
        <taxon>Bacilli</taxon>
        <taxon>Bacillales</taxon>
        <taxon>Caryophanaceae</taxon>
        <taxon>Paenisporosarcina</taxon>
    </lineage>
</organism>
<dbReference type="OrthoDB" id="9801841at2"/>
<proteinExistence type="predicted"/>
<evidence type="ECO:0000259" key="1">
    <source>
        <dbReference type="PROSITE" id="PS51746"/>
    </source>
</evidence>
<dbReference type="NCBIfam" id="NF033484">
    <property type="entry name" value="Stp1_PP2C_phos"/>
    <property type="match status" value="1"/>
</dbReference>
<dbReference type="KEGG" id="panc:E2636_10305"/>
<evidence type="ECO:0000313" key="2">
    <source>
        <dbReference type="EMBL" id="QBP41505.1"/>
    </source>
</evidence>
<dbReference type="AlphaFoldDB" id="A0A4V1AN46"/>
<dbReference type="InterPro" id="IPR015655">
    <property type="entry name" value="PP2C"/>
</dbReference>
<dbReference type="EMBL" id="CP038015">
    <property type="protein sequence ID" value="QBP41505.1"/>
    <property type="molecule type" value="Genomic_DNA"/>
</dbReference>
<feature type="domain" description="PPM-type phosphatase" evidence="1">
    <location>
        <begin position="2"/>
        <end position="244"/>
    </location>
</feature>
<dbReference type="GO" id="GO:0004722">
    <property type="term" value="F:protein serine/threonine phosphatase activity"/>
    <property type="evidence" value="ECO:0007669"/>
    <property type="project" value="InterPro"/>
</dbReference>
<evidence type="ECO:0000313" key="3">
    <source>
        <dbReference type="Proteomes" id="UP000294292"/>
    </source>
</evidence>
<dbReference type="Proteomes" id="UP000294292">
    <property type="component" value="Chromosome"/>
</dbReference>
<dbReference type="InterPro" id="IPR001932">
    <property type="entry name" value="PPM-type_phosphatase-like_dom"/>
</dbReference>
<dbReference type="CDD" id="cd00143">
    <property type="entry name" value="PP2Cc"/>
    <property type="match status" value="1"/>
</dbReference>
<protein>
    <submittedName>
        <fullName evidence="2">Stp1/IreP family PP2C-type Ser/Thr phosphatase</fullName>
    </submittedName>
</protein>
<name>A0A4V1AN46_9BACL</name>
<dbReference type="PROSITE" id="PS51746">
    <property type="entry name" value="PPM_2"/>
    <property type="match status" value="1"/>
</dbReference>
<dbReference type="RefSeq" id="WP_134210115.1">
    <property type="nucleotide sequence ID" value="NZ_CP038015.1"/>
</dbReference>
<dbReference type="PANTHER" id="PTHR47992">
    <property type="entry name" value="PROTEIN PHOSPHATASE"/>
    <property type="match status" value="1"/>
</dbReference>
<dbReference type="Pfam" id="PF13672">
    <property type="entry name" value="PP2C_2"/>
    <property type="match status" value="1"/>
</dbReference>
<dbReference type="Gene3D" id="3.60.40.10">
    <property type="entry name" value="PPM-type phosphatase domain"/>
    <property type="match status" value="1"/>
</dbReference>
<dbReference type="SMART" id="SM00332">
    <property type="entry name" value="PP2Cc"/>
    <property type="match status" value="1"/>
</dbReference>
<accession>A0A4V1AN46</accession>
<sequence>MKYTVLSDIGQKRSVNEDCAAVIVRSDFVRLGVIADGMGGHNAGDIASNMAVTKIGEYFNSATSEQFSSEETIKHWFSNSVKKINSLIFDYSLTHEDCQGMGTTFLAAVLTDEQKVLCHIGDSRAYEWHAGKMKQLTKDHSYVNILVENGEISEEEAESHPRKNLITKSLGTEKTIEPDFVSLMFPTYSYLLLCSDGLSNKLSIDDMTKIMSTDVSVLDKGTQLVDLANKKGGEDNISLVLITNTKEEV</sequence>
<dbReference type="SMART" id="SM00331">
    <property type="entry name" value="PP2C_SIG"/>
    <property type="match status" value="1"/>
</dbReference>
<gene>
    <name evidence="2" type="ORF">E2636_10305</name>
</gene>